<protein>
    <submittedName>
        <fullName evidence="1">Unannotated protein</fullName>
    </submittedName>
</protein>
<sequence length="209" mass="24602">MARVALSGYRRQRRPYDKSCRRDQSLLLLAGREHSPQRFLRHATHQRLCNHYRRTCRRRATRSGRPLLLLVQGPNLIVQRECPGRRLALRNHRQVAAEPESTWHDLPWLHRRSYQQPRRPYGGAQQAPWTRCTFQVVFERLRGLRVPESRRHRSHWILGTSLASGQLSSILTLLISPIFRLWTTCGVTGETCKVSDDYHITCWGQHWTV</sequence>
<dbReference type="AlphaFoldDB" id="A0A6J7US09"/>
<dbReference type="EMBL" id="CAFBQW010000228">
    <property type="protein sequence ID" value="CAB5068790.1"/>
    <property type="molecule type" value="Genomic_DNA"/>
</dbReference>
<reference evidence="1" key="1">
    <citation type="submission" date="2020-05" db="EMBL/GenBank/DDBJ databases">
        <authorList>
            <person name="Chiriac C."/>
            <person name="Salcher M."/>
            <person name="Ghai R."/>
            <person name="Kavagutti S V."/>
        </authorList>
    </citation>
    <scope>NUCLEOTIDE SEQUENCE</scope>
</reference>
<evidence type="ECO:0000313" key="1">
    <source>
        <dbReference type="EMBL" id="CAB5068790.1"/>
    </source>
</evidence>
<proteinExistence type="predicted"/>
<gene>
    <name evidence="1" type="ORF">UFOPK4354_01645</name>
</gene>
<organism evidence="1">
    <name type="scientific">freshwater metagenome</name>
    <dbReference type="NCBI Taxonomy" id="449393"/>
    <lineage>
        <taxon>unclassified sequences</taxon>
        <taxon>metagenomes</taxon>
        <taxon>ecological metagenomes</taxon>
    </lineage>
</organism>
<name>A0A6J7US09_9ZZZZ</name>
<accession>A0A6J7US09</accession>